<keyword evidence="2" id="KW-0472">Membrane</keyword>
<dbReference type="STRING" id="36844.SAMN04488501_1258"/>
<dbReference type="PATRIC" id="fig|1121318.3.peg.1247"/>
<keyword evidence="2" id="KW-1133">Transmembrane helix</keyword>
<evidence type="ECO:0000313" key="3">
    <source>
        <dbReference type="EMBL" id="KOA20323.1"/>
    </source>
</evidence>
<keyword evidence="2" id="KW-0812">Transmembrane</keyword>
<gene>
    <name evidence="3" type="ORF">CLHOM_12350</name>
</gene>
<feature type="compositionally biased region" description="Polar residues" evidence="1">
    <location>
        <begin position="69"/>
        <end position="78"/>
    </location>
</feature>
<dbReference type="InterPro" id="IPR035940">
    <property type="entry name" value="CAP_sf"/>
</dbReference>
<organism evidence="3 4">
    <name type="scientific">Clostridium homopropionicum DSM 5847</name>
    <dbReference type="NCBI Taxonomy" id="1121318"/>
    <lineage>
        <taxon>Bacteria</taxon>
        <taxon>Bacillati</taxon>
        <taxon>Bacillota</taxon>
        <taxon>Clostridia</taxon>
        <taxon>Eubacteriales</taxon>
        <taxon>Clostridiaceae</taxon>
        <taxon>Clostridium</taxon>
    </lineage>
</organism>
<sequence length="319" mass="35847">MSKMTICKTCKKEVAKSAKICPNCGAKLKSGKLKLILGVIIALIIIIALIGSSEESSVQSNSQSENKSATSGDSPANTQNAQKEIDLLNYIGKSKADIKKAFGDPVKIDGAQSGEVYDYTAYDFAIGNDKVVSISVKSKGSTAKGVGIGVVPKDVKAMIGTPTKESNNKNFVMEYRLNNNTISLQFYCTDFRSPVNLITITDLTYGKEKPMEVTKEKVQSLIDGEWVFEKDMNQANLSRYIHTFSNGVQDKHLGIWSKEYRITNNNTIIFHSMVNDISGSRYIDTQYYIEFYEDGDRMEIYTLDQYGDRQFEYIYYRYY</sequence>
<comment type="caution">
    <text evidence="3">The sequence shown here is derived from an EMBL/GenBank/DDBJ whole genome shotgun (WGS) entry which is preliminary data.</text>
</comment>
<accession>A0A0L6ZC10</accession>
<dbReference type="EMBL" id="LHUR01000016">
    <property type="protein sequence ID" value="KOA20323.1"/>
    <property type="molecule type" value="Genomic_DNA"/>
</dbReference>
<dbReference type="RefSeq" id="WP_052220815.1">
    <property type="nucleotide sequence ID" value="NZ_LHUR01000016.1"/>
</dbReference>
<evidence type="ECO:0000256" key="1">
    <source>
        <dbReference type="SAM" id="MobiDB-lite"/>
    </source>
</evidence>
<dbReference type="Gene3D" id="3.40.33.10">
    <property type="entry name" value="CAP"/>
    <property type="match status" value="1"/>
</dbReference>
<reference evidence="4" key="1">
    <citation type="submission" date="2015-08" db="EMBL/GenBank/DDBJ databases">
        <title>Genome sequence of the strict anaerobe Clostridium homopropionicum LuHBu1 (DSM 5847T).</title>
        <authorList>
            <person name="Poehlein A."/>
            <person name="Beck M."/>
            <person name="Schiel-Bengelsdorf B."/>
            <person name="Bengelsdorf F.R."/>
            <person name="Daniel R."/>
            <person name="Duerre P."/>
        </authorList>
    </citation>
    <scope>NUCLEOTIDE SEQUENCE [LARGE SCALE GENOMIC DNA]</scope>
    <source>
        <strain evidence="4">DSM 5847</strain>
    </source>
</reference>
<feature type="compositionally biased region" description="Low complexity" evidence="1">
    <location>
        <begin position="59"/>
        <end position="68"/>
    </location>
</feature>
<proteinExistence type="predicted"/>
<feature type="transmembrane region" description="Helical" evidence="2">
    <location>
        <begin position="35"/>
        <end position="53"/>
    </location>
</feature>
<keyword evidence="4" id="KW-1185">Reference proteome</keyword>
<evidence type="ECO:0000256" key="2">
    <source>
        <dbReference type="SAM" id="Phobius"/>
    </source>
</evidence>
<dbReference type="Proteomes" id="UP000037043">
    <property type="component" value="Unassembled WGS sequence"/>
</dbReference>
<feature type="region of interest" description="Disordered" evidence="1">
    <location>
        <begin position="59"/>
        <end position="78"/>
    </location>
</feature>
<evidence type="ECO:0000313" key="4">
    <source>
        <dbReference type="Proteomes" id="UP000037043"/>
    </source>
</evidence>
<evidence type="ECO:0008006" key="5">
    <source>
        <dbReference type="Google" id="ProtNLM"/>
    </source>
</evidence>
<protein>
    <recommendedName>
        <fullName evidence="5">Zinc-ribbon domain-containing protein</fullName>
    </recommendedName>
</protein>
<name>A0A0L6ZC10_9CLOT</name>
<dbReference type="AlphaFoldDB" id="A0A0L6ZC10"/>